<dbReference type="GeneID" id="26625582"/>
<dbReference type="RefSeq" id="YP_009198512.1">
    <property type="nucleotide sequence ID" value="NC_028798.1"/>
</dbReference>
<gene>
    <name evidence="1" type="ORF">PBI_MARQUARDT_87</name>
</gene>
<proteinExistence type="predicted"/>
<dbReference type="Proteomes" id="UP000029346">
    <property type="component" value="Segment"/>
</dbReference>
<evidence type="ECO:0000313" key="1">
    <source>
        <dbReference type="EMBL" id="AIM51137.1"/>
    </source>
</evidence>
<name>A0A088FWC7_9CAUD</name>
<dbReference type="OrthoDB" id="22217at10239"/>
<accession>A0A088FWC7</accession>
<protein>
    <submittedName>
        <fullName evidence="1">Uncharacterized protein</fullName>
    </submittedName>
</protein>
<sequence length="71" mass="7793">MNIRQLAALIPPDKAQLAVAEVIAALGARQSWDADTLDDVANAVKSVVPEQVPSPFDQDEAAVEFWEGMWW</sequence>
<reference evidence="1 2" key="1">
    <citation type="submission" date="2014-07" db="EMBL/GenBank/DDBJ databases">
        <authorList>
            <person name="Barna A.M."/>
            <person name="Butterbrodt E.W."/>
            <person name="Cole K.D."/>
            <person name="Kelling B.L."/>
            <person name="Kponou M.-M.Y."/>
            <person name="Mack M.A."/>
            <person name="Mohn T.C."/>
            <person name="Neisius C."/>
            <person name="Nolting E.C."/>
            <person name="Pumper S.J."/>
            <person name="Schmidt M.E."/>
            <person name="Sirek E."/>
            <person name="Sorge E.L."/>
            <person name="Wilson R.K."/>
            <person name="Bonilla J.A."/>
            <person name="Klyczek K."/>
            <person name="Mogen K.L."/>
            <person name="Serrano M.G."/>
            <person name="Buck G."/>
            <person name="Lee V."/>
            <person name="Wang Y."/>
            <person name="Carvalho R."/>
            <person name="Voegtly L."/>
            <person name="Shi R."/>
            <person name="Duckworth R."/>
            <person name="Johnson A."/>
            <person name="Loviza R."/>
            <person name="Walstead R."/>
            <person name="Shah Z."/>
            <person name="Kiflezghi M."/>
            <person name="Wade K."/>
            <person name="Anders K.R."/>
            <person name="Braun M.A."/>
            <person name="Delesalle V.A."/>
            <person name="Hughes L.E."/>
            <person name="Ware V.C."/>
            <person name="Bradley K.W."/>
            <person name="Barker L.P."/>
            <person name="Asai D.J."/>
            <person name="Bowman C.A."/>
            <person name="Russell D.A."/>
            <person name="Pope W.H."/>
            <person name="Jacobs-Sera D."/>
            <person name="Hendrix R.W."/>
            <person name="Hatfull G.F."/>
        </authorList>
    </citation>
    <scope>NUCLEOTIDE SEQUENCE [LARGE SCALE GENOMIC DNA]</scope>
</reference>
<dbReference type="EMBL" id="KM233454">
    <property type="protein sequence ID" value="AIM51137.1"/>
    <property type="molecule type" value="Genomic_DNA"/>
</dbReference>
<dbReference type="KEGG" id="vg:26625582"/>
<organism evidence="1 2">
    <name type="scientific">Mycobacterium phage MarQuardt</name>
    <dbReference type="NCBI Taxonomy" id="1527516"/>
    <lineage>
        <taxon>Viruses</taxon>
        <taxon>Duplodnaviria</taxon>
        <taxon>Heunggongvirae</taxon>
        <taxon>Uroviricota</taxon>
        <taxon>Caudoviricetes</taxon>
        <taxon>Microwolfvirus</taxon>
        <taxon>Microwolfvirus JHC117</taxon>
    </lineage>
</organism>
<evidence type="ECO:0000313" key="2">
    <source>
        <dbReference type="Proteomes" id="UP000029346"/>
    </source>
</evidence>